<dbReference type="Pfam" id="PF07679">
    <property type="entry name" value="I-set"/>
    <property type="match status" value="1"/>
</dbReference>
<dbReference type="GO" id="GO:0030198">
    <property type="term" value="P:extracellular matrix organization"/>
    <property type="evidence" value="ECO:0007669"/>
    <property type="project" value="TreeGrafter"/>
</dbReference>
<feature type="domain" description="PLAC" evidence="7">
    <location>
        <begin position="1536"/>
        <end position="1573"/>
    </location>
</feature>
<dbReference type="GO" id="GO:0005576">
    <property type="term" value="C:extracellular region"/>
    <property type="evidence" value="ECO:0007669"/>
    <property type="project" value="UniProtKB-SubCell"/>
</dbReference>
<dbReference type="GO" id="GO:0004222">
    <property type="term" value="F:metalloendopeptidase activity"/>
    <property type="evidence" value="ECO:0007669"/>
    <property type="project" value="TreeGrafter"/>
</dbReference>
<dbReference type="FunFam" id="2.20.100.10:FF:000005">
    <property type="entry name" value="ADAM metallopeptidase with thrombospondin type 1 motif 9"/>
    <property type="match status" value="2"/>
</dbReference>
<sequence>MTARRKIFLTGIVASDNSTLDGSIETVNSANSYEADPATQGISGGEWTPCSRSCGGGISKQQKQCRRKPCKGRPWNIKYKVCNVQPCDKPFDFRSEQCSDFDSVPYSDQLLKWYPYYDPSRPCALICRGEQPNSSNAAVVAATASEQIRALKERLLSSAEEYESDESIVVQLAEKVQDGTRCYPDSQDVCINGECMRVGCDMRVGSNKNRDACGVCGGDGSTCNVKYAWTLEFTSACSETCGGGFQIASSVCKSTGPEESIVDSSKCDTDLKPEVVLLPCNTQPCLTKWLTGEWSKCSVSCGGGSRSRAVFCIEENGNATSKLPDYKCSASHKPKYQEICNTFSCPMWESGEWSDCSASCGSGVKTRSVECRDGNGRLSDDCDPSQRPRTKQECRATANIDCSSYGDEMTQPLMEPYPPVPEPEKLIEKPVPSQSTFIADEWSPCSVTCGEGIRHREVHCKIFLEFSRTIAKLPDHQCTGSKPHETEKCSMMPCNLMENSLAYRIDTVGDSSYAESSLTDTFRSSSLAVGGSAAASSGGPSASSAGTGYESNVKVAPGSSIKTSYSWKEVGYTDCSATCLGGVQDLIITCVRDDTGKTVMPLLCTAETKPESRIRVCNDHPCPPRWNTSEFGSCPKPCGFGIQTREVTCIHEVTRGTGNTVAVPNHMCPQPPPADRQYCNVWDCPVEWHVGEWGKCSKTCGGGTKRRKVICEQVMAQGHKQTRQEQDCPSPKPRTEKECNSRPCETLSAGAQPIIASKNTTYIQDEPGKKVNLDIGGQATIFQGTPAIKIRCPVKKFDKAHIVWRKDHEELRKSKKHKINKKGALKIVDINFSDSGIYSCWAGQTNAVMHLTVKPKPRDLMSNEEVLRSGNAVHQRQGAQLSSAPVNSEPFYGTFSEESQESRQESQKTTTEKPEKKKKKKKQQNQAASPSPSGSTGKHDYSVTPQHQPVESSASSSASTVVPHLSYLITTIKSYWPFQDSTNPGIGSTGTSHHRGYDHSQYHEMRATTTSKTHHSSSEVFPEQSRFHPTRGGEYDFFRGNTAIPDNTFGPDEERIFIDEDPFEAEEAVFAIEHKDVSRQPDPTSRHETSFDVPTVTMVNFEGHSTRHHHGSTEYAGRNQRGTQSSRHLELISQPTIERETIAQSESTENEEEVVRKSSIDSDKITPKIADDLDKGSFEPSVSSAASFLEEDESETDVRQASETSVTTTSAPMISKIDEKGEVLEEEELEVGGKTGKEMTRNVGVAKTATAKIEASRNVTPVVLGSEDKNQEPTIGSVAVFSKVKIKIFLYKRKNMPTAMDDLIFEWVTTDWSRCSQTCGGGGFQFSRVKNYKVHKFLLQMRGAQCTVRSAKNDSNTNKVASRTVIGASLCEDAGYPVPEKVRACGAGKCPQWYSGEWSPCETSRCFNWKTAMQRREISCRLIEESENKTENVTTTDPSKCDEAMRPPQRQECYNDACKGVWRVGDWSECTASCEEDGIKYRILQCVWFGTKKPAGNACRDIPRPPVMKPCRGPPCIKASGKVDSILIYVFLILQKCTECKDHSQLCGRVKLLGMCRVPLYGKQCCKSCHQERNS</sequence>
<feature type="compositionally biased region" description="Polar residues" evidence="5">
    <location>
        <begin position="1199"/>
        <end position="1212"/>
    </location>
</feature>
<dbReference type="InterPro" id="IPR013098">
    <property type="entry name" value="Ig_I-set"/>
</dbReference>
<dbReference type="PANTHER" id="PTHR13723:SF313">
    <property type="entry name" value="PEPTIDASE M12B DOMAIN-CONTAINING PROTEIN"/>
    <property type="match status" value="1"/>
</dbReference>
<organism evidence="8 9">
    <name type="scientific">Trichomalopsis sarcophagae</name>
    <dbReference type="NCBI Taxonomy" id="543379"/>
    <lineage>
        <taxon>Eukaryota</taxon>
        <taxon>Metazoa</taxon>
        <taxon>Ecdysozoa</taxon>
        <taxon>Arthropoda</taxon>
        <taxon>Hexapoda</taxon>
        <taxon>Insecta</taxon>
        <taxon>Pterygota</taxon>
        <taxon>Neoptera</taxon>
        <taxon>Endopterygota</taxon>
        <taxon>Hymenoptera</taxon>
        <taxon>Apocrita</taxon>
        <taxon>Proctotrupomorpha</taxon>
        <taxon>Chalcidoidea</taxon>
        <taxon>Pteromalidae</taxon>
        <taxon>Pteromalinae</taxon>
        <taxon>Trichomalopsis</taxon>
    </lineage>
</organism>
<evidence type="ECO:0000259" key="7">
    <source>
        <dbReference type="PROSITE" id="PS50900"/>
    </source>
</evidence>
<dbReference type="InterPro" id="IPR013783">
    <property type="entry name" value="Ig-like_fold"/>
</dbReference>
<feature type="compositionally biased region" description="Low complexity" evidence="5">
    <location>
        <begin position="533"/>
        <end position="548"/>
    </location>
</feature>
<keyword evidence="2" id="KW-0964">Secreted</keyword>
<dbReference type="CDD" id="cd00096">
    <property type="entry name" value="Ig"/>
    <property type="match status" value="1"/>
</dbReference>
<dbReference type="EMBL" id="NNAY01000275">
    <property type="protein sequence ID" value="OXU29559.1"/>
    <property type="molecule type" value="Genomic_DNA"/>
</dbReference>
<dbReference type="PROSITE" id="PS50835">
    <property type="entry name" value="IG_LIKE"/>
    <property type="match status" value="1"/>
</dbReference>
<feature type="region of interest" description="Disordered" evidence="5">
    <location>
        <begin position="1006"/>
        <end position="1032"/>
    </location>
</feature>
<dbReference type="Pfam" id="PF00090">
    <property type="entry name" value="TSP_1"/>
    <property type="match status" value="2"/>
</dbReference>
<dbReference type="InterPro" id="IPR045371">
    <property type="entry name" value="ADAMTS_CR_3"/>
</dbReference>
<dbReference type="Proteomes" id="UP000215335">
    <property type="component" value="Unassembled WGS sequence"/>
</dbReference>
<dbReference type="STRING" id="543379.A0A232FGK0"/>
<dbReference type="Pfam" id="PF08686">
    <property type="entry name" value="PLAC"/>
    <property type="match status" value="1"/>
</dbReference>
<evidence type="ECO:0000259" key="6">
    <source>
        <dbReference type="PROSITE" id="PS50835"/>
    </source>
</evidence>
<dbReference type="SUPFAM" id="SSF48726">
    <property type="entry name" value="Immunoglobulin"/>
    <property type="match status" value="1"/>
</dbReference>
<dbReference type="InterPro" id="IPR003598">
    <property type="entry name" value="Ig_sub2"/>
</dbReference>
<dbReference type="GO" id="GO:0031012">
    <property type="term" value="C:extracellular matrix"/>
    <property type="evidence" value="ECO:0007669"/>
    <property type="project" value="TreeGrafter"/>
</dbReference>
<dbReference type="InterPro" id="IPR007110">
    <property type="entry name" value="Ig-like_dom"/>
</dbReference>
<evidence type="ECO:0000313" key="9">
    <source>
        <dbReference type="Proteomes" id="UP000215335"/>
    </source>
</evidence>
<dbReference type="InterPro" id="IPR010909">
    <property type="entry name" value="PLAC"/>
</dbReference>
<dbReference type="PROSITE" id="PS50900">
    <property type="entry name" value="PLAC"/>
    <property type="match status" value="1"/>
</dbReference>
<dbReference type="Pfam" id="PF19236">
    <property type="entry name" value="ADAMTS_CR_3"/>
    <property type="match status" value="1"/>
</dbReference>
<comment type="subcellular location">
    <subcellularLocation>
        <location evidence="1">Secreted</location>
    </subcellularLocation>
</comment>
<dbReference type="Pfam" id="PF19030">
    <property type="entry name" value="TSP1_ADAMTS"/>
    <property type="match status" value="8"/>
</dbReference>
<accession>A0A232FGK0</accession>
<feature type="domain" description="Ig-like" evidence="6">
    <location>
        <begin position="767"/>
        <end position="852"/>
    </location>
</feature>
<reference evidence="8 9" key="1">
    <citation type="journal article" date="2017" name="Curr. Biol.">
        <title>The Evolution of Venom by Co-option of Single-Copy Genes.</title>
        <authorList>
            <person name="Martinson E.O."/>
            <person name="Mrinalini"/>
            <person name="Kelkar Y.D."/>
            <person name="Chang C.H."/>
            <person name="Werren J.H."/>
        </authorList>
    </citation>
    <scope>NUCLEOTIDE SEQUENCE [LARGE SCALE GENOMIC DNA]</scope>
    <source>
        <strain evidence="8 9">Alberta</strain>
        <tissue evidence="8">Whole body</tissue>
    </source>
</reference>
<dbReference type="GO" id="GO:0006508">
    <property type="term" value="P:proteolysis"/>
    <property type="evidence" value="ECO:0007669"/>
    <property type="project" value="TreeGrafter"/>
</dbReference>
<dbReference type="InterPro" id="IPR036383">
    <property type="entry name" value="TSP1_rpt_sf"/>
</dbReference>
<dbReference type="SMART" id="SM00408">
    <property type="entry name" value="IGc2"/>
    <property type="match status" value="1"/>
</dbReference>
<gene>
    <name evidence="8" type="ORF">TSAR_012660</name>
</gene>
<evidence type="ECO:0008006" key="10">
    <source>
        <dbReference type="Google" id="ProtNLM"/>
    </source>
</evidence>
<evidence type="ECO:0000256" key="3">
    <source>
        <dbReference type="ARBA" id="ARBA00022729"/>
    </source>
</evidence>
<feature type="region of interest" description="Disordered" evidence="5">
    <location>
        <begin position="533"/>
        <end position="555"/>
    </location>
</feature>
<proteinExistence type="predicted"/>
<evidence type="ECO:0000256" key="5">
    <source>
        <dbReference type="SAM" id="MobiDB-lite"/>
    </source>
</evidence>
<evidence type="ECO:0000313" key="8">
    <source>
        <dbReference type="EMBL" id="OXU29559.1"/>
    </source>
</evidence>
<dbReference type="PANTHER" id="PTHR13723">
    <property type="entry name" value="ADAMTS A DISINTEGRIN AND METALLOPROTEASE WITH THROMBOSPONDIN MOTIFS PROTEASE"/>
    <property type="match status" value="1"/>
</dbReference>
<dbReference type="SUPFAM" id="SSF82895">
    <property type="entry name" value="TSP-1 type 1 repeat"/>
    <property type="match status" value="8"/>
</dbReference>
<keyword evidence="3" id="KW-0732">Signal</keyword>
<feature type="region of interest" description="Disordered" evidence="5">
    <location>
        <begin position="721"/>
        <end position="741"/>
    </location>
</feature>
<dbReference type="SMART" id="SM00209">
    <property type="entry name" value="TSP1"/>
    <property type="match status" value="10"/>
</dbReference>
<protein>
    <recommendedName>
        <fullName evidence="10">Ig-like domain-containing protein</fullName>
    </recommendedName>
</protein>
<evidence type="ECO:0000256" key="1">
    <source>
        <dbReference type="ARBA" id="ARBA00004613"/>
    </source>
</evidence>
<comment type="caution">
    <text evidence="8">The sequence shown here is derived from an EMBL/GenBank/DDBJ whole genome shotgun (WGS) entry which is preliminary data.</text>
</comment>
<evidence type="ECO:0000256" key="4">
    <source>
        <dbReference type="ARBA" id="ARBA00022737"/>
    </source>
</evidence>
<dbReference type="PROSITE" id="PS50092">
    <property type="entry name" value="TSP1"/>
    <property type="match status" value="7"/>
</dbReference>
<feature type="compositionally biased region" description="Basic and acidic residues" evidence="5">
    <location>
        <begin position="900"/>
        <end position="915"/>
    </location>
</feature>
<feature type="region of interest" description="Disordered" evidence="5">
    <location>
        <begin position="1105"/>
        <end position="1222"/>
    </location>
</feature>
<dbReference type="InterPro" id="IPR000884">
    <property type="entry name" value="TSP1_rpt"/>
</dbReference>
<feature type="region of interest" description="Disordered" evidence="5">
    <location>
        <begin position="871"/>
        <end position="960"/>
    </location>
</feature>
<evidence type="ECO:0000256" key="2">
    <source>
        <dbReference type="ARBA" id="ARBA00022525"/>
    </source>
</evidence>
<keyword evidence="4" id="KW-0677">Repeat</keyword>
<dbReference type="Gene3D" id="2.60.40.10">
    <property type="entry name" value="Immunoglobulins"/>
    <property type="match status" value="1"/>
</dbReference>
<feature type="compositionally biased region" description="Polar residues" evidence="5">
    <location>
        <begin position="925"/>
        <end position="936"/>
    </location>
</feature>
<feature type="compositionally biased region" description="Polar residues" evidence="5">
    <location>
        <begin position="872"/>
        <end position="886"/>
    </location>
</feature>
<feature type="compositionally biased region" description="Basic and acidic residues" evidence="5">
    <location>
        <begin position="1153"/>
        <end position="1177"/>
    </location>
</feature>
<name>A0A232FGK0_9HYME</name>
<dbReference type="InterPro" id="IPR036179">
    <property type="entry name" value="Ig-like_dom_sf"/>
</dbReference>
<dbReference type="Gene3D" id="2.20.100.10">
    <property type="entry name" value="Thrombospondin type-1 (TSP1) repeat"/>
    <property type="match status" value="10"/>
</dbReference>
<keyword evidence="9" id="KW-1185">Reference proteome</keyword>
<dbReference type="InterPro" id="IPR050439">
    <property type="entry name" value="ADAMTS_ADAMTS-like"/>
</dbReference>
<dbReference type="OrthoDB" id="5948003at2759"/>